<reference evidence="4 5" key="1">
    <citation type="journal article" date="2019" name="Int. J. Syst. Evol. Microbiol.">
        <title>The Global Catalogue of Microorganisms (GCM) 10K type strain sequencing project: providing services to taxonomists for standard genome sequencing and annotation.</title>
        <authorList>
            <consortium name="The Broad Institute Genomics Platform"/>
            <consortium name="The Broad Institute Genome Sequencing Center for Infectious Disease"/>
            <person name="Wu L."/>
            <person name="Ma J."/>
        </authorList>
    </citation>
    <scope>NUCLEOTIDE SEQUENCE [LARGE SCALE GENOMIC DNA]</scope>
    <source>
        <strain evidence="4 5">JCM 14900</strain>
    </source>
</reference>
<gene>
    <name evidence="4" type="ORF">GCM10009775_03390</name>
</gene>
<dbReference type="Proteomes" id="UP001501343">
    <property type="component" value="Unassembled WGS sequence"/>
</dbReference>
<keyword evidence="5" id="KW-1185">Reference proteome</keyword>
<comment type="caution">
    <text evidence="4">The sequence shown here is derived from an EMBL/GenBank/DDBJ whole genome shotgun (WGS) entry which is preliminary data.</text>
</comment>
<evidence type="ECO:0000259" key="3">
    <source>
        <dbReference type="Pfam" id="PF14257"/>
    </source>
</evidence>
<keyword evidence="2" id="KW-0472">Membrane</keyword>
<proteinExistence type="predicted"/>
<feature type="domain" description="DUF4349" evidence="3">
    <location>
        <begin position="124"/>
        <end position="350"/>
    </location>
</feature>
<feature type="coiled-coil region" evidence="1">
    <location>
        <begin position="259"/>
        <end position="293"/>
    </location>
</feature>
<keyword evidence="2" id="KW-1133">Transmembrane helix</keyword>
<evidence type="ECO:0000256" key="1">
    <source>
        <dbReference type="SAM" id="Coils"/>
    </source>
</evidence>
<feature type="transmembrane region" description="Helical" evidence="2">
    <location>
        <begin position="328"/>
        <end position="353"/>
    </location>
</feature>
<feature type="transmembrane region" description="Helical" evidence="2">
    <location>
        <begin position="46"/>
        <end position="67"/>
    </location>
</feature>
<organism evidence="4 5">
    <name type="scientific">Microbacterium aoyamense</name>
    <dbReference type="NCBI Taxonomy" id="344166"/>
    <lineage>
        <taxon>Bacteria</taxon>
        <taxon>Bacillati</taxon>
        <taxon>Actinomycetota</taxon>
        <taxon>Actinomycetes</taxon>
        <taxon>Micrococcales</taxon>
        <taxon>Microbacteriaceae</taxon>
        <taxon>Microbacterium</taxon>
    </lineage>
</organism>
<keyword evidence="1" id="KW-0175">Coiled coil</keyword>
<sequence length="371" mass="38670">MNTQRDDTSLPPLSDARIDEIEDALFADIGRERRSDRTRRAKRGRIWMASGAAAAVVAIAAIIAPSVGGIVGGGAVNEAGVAPASDSGVDFASTPMDGAKDLGGAEIAEGARTGGEESAATTDRDIITTASASVTVDDVTVAARSVGRAAEARGGYVESMNVGTSGGTVPIDPSTGMRQDSIAYPYPSDGAWVTVRVPTDQLAPLIEELSDLGDVTASSINRQDVTEQTVDLRARIESAQASVDRLTELMTQASSVADLIAAEAALSERQATLESYQQQLEMLEGQVELSTLTVTLSPVVETVEADPAGFWDGLVAGWNGLVATVNGIVIALGFLIPWIVVVGLMGWGVWAIVRAVRRRRRAKAAPPDDLG</sequence>
<dbReference type="InterPro" id="IPR025645">
    <property type="entry name" value="DUF4349"/>
</dbReference>
<dbReference type="RefSeq" id="WP_248149046.1">
    <property type="nucleotide sequence ID" value="NZ_BAAAOF010000001.1"/>
</dbReference>
<protein>
    <recommendedName>
        <fullName evidence="3">DUF4349 domain-containing protein</fullName>
    </recommendedName>
</protein>
<dbReference type="Pfam" id="PF14257">
    <property type="entry name" value="DUF4349"/>
    <property type="match status" value="1"/>
</dbReference>
<accession>A0ABN2P6Z5</accession>
<evidence type="ECO:0000313" key="4">
    <source>
        <dbReference type="EMBL" id="GAA1914061.1"/>
    </source>
</evidence>
<dbReference type="EMBL" id="BAAAOF010000001">
    <property type="protein sequence ID" value="GAA1914061.1"/>
    <property type="molecule type" value="Genomic_DNA"/>
</dbReference>
<evidence type="ECO:0000313" key="5">
    <source>
        <dbReference type="Proteomes" id="UP001501343"/>
    </source>
</evidence>
<name>A0ABN2P6Z5_9MICO</name>
<keyword evidence="2" id="KW-0812">Transmembrane</keyword>
<evidence type="ECO:0000256" key="2">
    <source>
        <dbReference type="SAM" id="Phobius"/>
    </source>
</evidence>